<dbReference type="Gene3D" id="1.10.10.10">
    <property type="entry name" value="Winged helix-like DNA-binding domain superfamily/Winged helix DNA-binding domain"/>
    <property type="match status" value="1"/>
</dbReference>
<organism evidence="8 9">
    <name type="scientific">Salinicoccus cyprini</name>
    <dbReference type="NCBI Taxonomy" id="2493691"/>
    <lineage>
        <taxon>Bacteria</taxon>
        <taxon>Bacillati</taxon>
        <taxon>Bacillota</taxon>
        <taxon>Bacilli</taxon>
        <taxon>Bacillales</taxon>
        <taxon>Staphylococcaceae</taxon>
        <taxon>Salinicoccus</taxon>
    </lineage>
</organism>
<evidence type="ECO:0000256" key="2">
    <source>
        <dbReference type="ARBA" id="ARBA00015480"/>
    </source>
</evidence>
<dbReference type="InterPro" id="IPR012340">
    <property type="entry name" value="NA-bd_OB-fold"/>
</dbReference>
<evidence type="ECO:0000313" key="9">
    <source>
        <dbReference type="Proteomes" id="UP000315103"/>
    </source>
</evidence>
<accession>A0A558AZG4</accession>
<keyword evidence="9" id="KW-1185">Reference proteome</keyword>
<dbReference type="PIRSF" id="PIRSF012524">
    <property type="entry name" value="YitL_S1"/>
    <property type="match status" value="1"/>
</dbReference>
<dbReference type="PANTHER" id="PTHR37296:SF1">
    <property type="entry name" value="CONSERVED VIRULENCE FACTOR B"/>
    <property type="match status" value="1"/>
</dbReference>
<proteinExistence type="inferred from homology"/>
<dbReference type="EMBL" id="VMSJ01000001">
    <property type="protein sequence ID" value="TVT29606.1"/>
    <property type="molecule type" value="Genomic_DNA"/>
</dbReference>
<evidence type="ECO:0000259" key="5">
    <source>
        <dbReference type="Pfam" id="PF17783"/>
    </source>
</evidence>
<dbReference type="InterPro" id="IPR040764">
    <property type="entry name" value="CvfB_WH"/>
</dbReference>
<dbReference type="InterPro" id="IPR014464">
    <property type="entry name" value="CvfB_fam"/>
</dbReference>
<dbReference type="Pfam" id="PF17783">
    <property type="entry name" value="WHD_CvfB"/>
    <property type="match status" value="1"/>
</dbReference>
<evidence type="ECO:0000259" key="7">
    <source>
        <dbReference type="Pfam" id="PF21543"/>
    </source>
</evidence>
<dbReference type="InterPro" id="IPR039566">
    <property type="entry name" value="CvfB_S1_st"/>
</dbReference>
<dbReference type="RefSeq" id="WP_145286542.1">
    <property type="nucleotide sequence ID" value="NZ_VMSJ01000001.1"/>
</dbReference>
<protein>
    <recommendedName>
        <fullName evidence="2">Conserved virulence factor B</fullName>
    </recommendedName>
</protein>
<evidence type="ECO:0000256" key="3">
    <source>
        <dbReference type="PIRNR" id="PIRNR012524"/>
    </source>
</evidence>
<evidence type="ECO:0000259" key="6">
    <source>
        <dbReference type="Pfam" id="PF21191"/>
    </source>
</evidence>
<dbReference type="Gene3D" id="2.40.50.140">
    <property type="entry name" value="Nucleic acid-binding proteins"/>
    <property type="match status" value="2"/>
</dbReference>
<evidence type="ECO:0000313" key="8">
    <source>
        <dbReference type="EMBL" id="TVT29606.1"/>
    </source>
</evidence>
<dbReference type="InterPro" id="IPR036388">
    <property type="entry name" value="WH-like_DNA-bd_sf"/>
</dbReference>
<dbReference type="OrthoDB" id="9801597at2"/>
<comment type="caution">
    <text evidence="8">The sequence shown here is derived from an EMBL/GenBank/DDBJ whole genome shotgun (WGS) entry which is preliminary data.</text>
</comment>
<dbReference type="Pfam" id="PF21191">
    <property type="entry name" value="CvfB_1st"/>
    <property type="match status" value="1"/>
</dbReference>
<reference evidence="8 9" key="1">
    <citation type="submission" date="2019-07" db="EMBL/GenBank/DDBJ databases">
        <title>Salinicoccus cyprini sp. nov., isolated from gastro-intestinal tract of mirror carp, Cyprinus carpio var. specularis, collected from Gobind Sagar Reservoir, Himachal Pradesh, India.</title>
        <authorList>
            <person name="Talwar C."/>
            <person name="Singh A.K."/>
            <person name="Lal R."/>
            <person name="Negi R.K."/>
        </authorList>
    </citation>
    <scope>NUCLEOTIDE SEQUENCE [LARGE SCALE GENOMIC DNA]</scope>
    <source>
        <strain evidence="8 9">CT19</strain>
    </source>
</reference>
<dbReference type="PANTHER" id="PTHR37296">
    <property type="entry name" value="CONSERVED VIRULENCE FACTOR B"/>
    <property type="match status" value="1"/>
</dbReference>
<feature type="domain" description="Conserved virulence factor B third S1" evidence="7">
    <location>
        <begin position="147"/>
        <end position="215"/>
    </location>
</feature>
<sequence>MEPISGTVQFLEVIKKEGSTYHLKTEDAQYIRMNASASENEFDIGDEVSAFIYPNRTGELFAAPIVPTASVGQYGYATVTEVNRDGAYVNVGAPRDILIPWIDLPKVKDVWPKEGDELYLTLRAEHDNQLYGRLISENEAAERFTPIDQEKFKEMKNKWLEGRPYRLLRVGTFMLTGDGHKVFVHESEREAEPRLGELKKFRVIGINEKGEINGSFIQQAYKKMDADSEKLMDYITKNGGSMPLTDKSSPEDIREAFNMSKASFKRALGRLMKEGKVEQTSKETVAKNQ</sequence>
<feature type="domain" description="Conserved virulence factor B-like winged helix" evidence="5">
    <location>
        <begin position="229"/>
        <end position="284"/>
    </location>
</feature>
<dbReference type="InterPro" id="IPR048587">
    <property type="entry name" value="CvfB_S1_3rd"/>
</dbReference>
<gene>
    <name evidence="8" type="ORF">FO441_04800</name>
</gene>
<evidence type="ECO:0000259" key="4">
    <source>
        <dbReference type="Pfam" id="PF13509"/>
    </source>
</evidence>
<dbReference type="Pfam" id="PF21543">
    <property type="entry name" value="CvfB_2nd"/>
    <property type="match status" value="1"/>
</dbReference>
<dbReference type="AlphaFoldDB" id="A0A558AZG4"/>
<evidence type="ECO:0000256" key="1">
    <source>
        <dbReference type="ARBA" id="ARBA00007678"/>
    </source>
</evidence>
<name>A0A558AZG4_9STAP</name>
<feature type="domain" description="Conserved virulence factor B second S1" evidence="6">
    <location>
        <begin position="74"/>
        <end position="132"/>
    </location>
</feature>
<feature type="domain" description="Conserved virulence factor B first S1" evidence="4">
    <location>
        <begin position="6"/>
        <end position="62"/>
    </location>
</feature>
<dbReference type="Proteomes" id="UP000315103">
    <property type="component" value="Unassembled WGS sequence"/>
</dbReference>
<dbReference type="InterPro" id="IPR048588">
    <property type="entry name" value="CvfB_S1_2nd"/>
</dbReference>
<comment type="similarity">
    <text evidence="1 3">Belongs to the CvfB family.</text>
</comment>
<dbReference type="Pfam" id="PF13509">
    <property type="entry name" value="S1_2"/>
    <property type="match status" value="1"/>
</dbReference>